<evidence type="ECO:0000313" key="4">
    <source>
        <dbReference type="Proteomes" id="UP001501588"/>
    </source>
</evidence>
<keyword evidence="1" id="KW-0732">Signal</keyword>
<evidence type="ECO:0000256" key="1">
    <source>
        <dbReference type="SAM" id="SignalP"/>
    </source>
</evidence>
<evidence type="ECO:0000259" key="2">
    <source>
        <dbReference type="Pfam" id="PF18602"/>
    </source>
</evidence>
<reference evidence="3 4" key="1">
    <citation type="journal article" date="2019" name="Int. J. Syst. Evol. Microbiol.">
        <title>The Global Catalogue of Microorganisms (GCM) 10K type strain sequencing project: providing services to taxonomists for standard genome sequencing and annotation.</title>
        <authorList>
            <consortium name="The Broad Institute Genomics Platform"/>
            <consortium name="The Broad Institute Genome Sequencing Center for Infectious Disease"/>
            <person name="Wu L."/>
            <person name="Ma J."/>
        </authorList>
    </citation>
    <scope>NUCLEOTIDE SEQUENCE [LARGE SCALE GENOMIC DNA]</scope>
    <source>
        <strain evidence="3 4">JCM 9933</strain>
    </source>
</reference>
<dbReference type="RefSeq" id="WP_343893111.1">
    <property type="nucleotide sequence ID" value="NZ_BAAAFZ010000001.1"/>
</dbReference>
<name>A0ABN1EIK3_9PROT</name>
<protein>
    <recommendedName>
        <fullName evidence="2">Rap1a immunity protein domain-containing protein</fullName>
    </recommendedName>
</protein>
<gene>
    <name evidence="3" type="ORF">GCM10009416_00440</name>
</gene>
<feature type="chain" id="PRO_5045083495" description="Rap1a immunity protein domain-containing protein" evidence="1">
    <location>
        <begin position="29"/>
        <end position="130"/>
    </location>
</feature>
<organism evidence="3 4">
    <name type="scientific">Craurococcus roseus</name>
    <dbReference type="NCBI Taxonomy" id="77585"/>
    <lineage>
        <taxon>Bacteria</taxon>
        <taxon>Pseudomonadati</taxon>
        <taxon>Pseudomonadota</taxon>
        <taxon>Alphaproteobacteria</taxon>
        <taxon>Acetobacterales</taxon>
        <taxon>Acetobacteraceae</taxon>
        <taxon>Craurococcus</taxon>
    </lineage>
</organism>
<sequence length="130" mass="13805">MPRTFVWTVALAGLAAAAFSAAPPAAHAVQEQSFEARTTSQLVDLCATPPGDPAYAQAVQFCHGFAAGALSYHRAASRPGSNPNFCGLPPSRQEAVGRFVAWARANPRVADDNPANALFRFLDANYACRR</sequence>
<proteinExistence type="predicted"/>
<dbReference type="EMBL" id="BAAAFZ010000001">
    <property type="protein sequence ID" value="GAA0566396.1"/>
    <property type="molecule type" value="Genomic_DNA"/>
</dbReference>
<comment type="caution">
    <text evidence="3">The sequence shown here is derived from an EMBL/GenBank/DDBJ whole genome shotgun (WGS) entry which is preliminary data.</text>
</comment>
<feature type="signal peptide" evidence="1">
    <location>
        <begin position="1"/>
        <end position="28"/>
    </location>
</feature>
<dbReference type="InterPro" id="IPR041238">
    <property type="entry name" value="Rap1a"/>
</dbReference>
<dbReference type="Pfam" id="PF18602">
    <property type="entry name" value="Rap1a"/>
    <property type="match status" value="1"/>
</dbReference>
<evidence type="ECO:0000313" key="3">
    <source>
        <dbReference type="EMBL" id="GAA0566396.1"/>
    </source>
</evidence>
<feature type="domain" description="Rap1a immunity protein" evidence="2">
    <location>
        <begin position="38"/>
        <end position="128"/>
    </location>
</feature>
<keyword evidence="4" id="KW-1185">Reference proteome</keyword>
<accession>A0ABN1EIK3</accession>
<dbReference type="Proteomes" id="UP001501588">
    <property type="component" value="Unassembled WGS sequence"/>
</dbReference>